<accession>A0A147GKW2</accession>
<sequence length="50" mass="5753">MVGEKKAREIWFLCRRYTAQQALDMGMVNAVVPHGELDAEVARWCAEIMQ</sequence>
<protein>
    <submittedName>
        <fullName evidence="1">Dihydroxynaphthoic acid synthetase</fullName>
        <ecNumber evidence="1">4.1.3.36</ecNumber>
    </submittedName>
</protein>
<proteinExistence type="predicted"/>
<dbReference type="GO" id="GO:0008935">
    <property type="term" value="F:1,4-dihydroxy-2-naphthoyl-CoA synthase activity"/>
    <property type="evidence" value="ECO:0007669"/>
    <property type="project" value="UniProtKB-EC"/>
</dbReference>
<dbReference type="Proteomes" id="UP000072741">
    <property type="component" value="Unassembled WGS sequence"/>
</dbReference>
<keyword evidence="2" id="KW-1185">Reference proteome</keyword>
<dbReference type="Gene3D" id="3.90.226.10">
    <property type="entry name" value="2-enoyl-CoA Hydratase, Chain A, domain 1"/>
    <property type="match status" value="1"/>
</dbReference>
<reference evidence="1 2" key="1">
    <citation type="journal article" date="2016" name="Front. Microbiol.">
        <title>Genomic Resource of Rice Seed Associated Bacteria.</title>
        <authorList>
            <person name="Midha S."/>
            <person name="Bansal K."/>
            <person name="Sharma S."/>
            <person name="Kumar N."/>
            <person name="Patil P.P."/>
            <person name="Chaudhry V."/>
            <person name="Patil P.B."/>
        </authorList>
    </citation>
    <scope>NUCLEOTIDE SEQUENCE [LARGE SCALE GENOMIC DNA]</scope>
    <source>
        <strain evidence="1 2">NS331</strain>
    </source>
</reference>
<feature type="non-terminal residue" evidence="1">
    <location>
        <position position="50"/>
    </location>
</feature>
<dbReference type="Pfam" id="PF00378">
    <property type="entry name" value="ECH_1"/>
    <property type="match status" value="1"/>
</dbReference>
<dbReference type="AlphaFoldDB" id="A0A147GKW2"/>
<dbReference type="EMBL" id="LDSL01000244">
    <property type="protein sequence ID" value="KTT10519.1"/>
    <property type="molecule type" value="Genomic_DNA"/>
</dbReference>
<name>A0A147GKW2_9BURK</name>
<comment type="caution">
    <text evidence="1">The sequence shown here is derived from an EMBL/GenBank/DDBJ whole genome shotgun (WGS) entry which is preliminary data.</text>
</comment>
<evidence type="ECO:0000313" key="1">
    <source>
        <dbReference type="EMBL" id="KTT10519.1"/>
    </source>
</evidence>
<dbReference type="InterPro" id="IPR001753">
    <property type="entry name" value="Enoyl-CoA_hydra/iso"/>
</dbReference>
<dbReference type="InterPro" id="IPR029045">
    <property type="entry name" value="ClpP/crotonase-like_dom_sf"/>
</dbReference>
<dbReference type="PANTHER" id="PTHR43113">
    <property type="entry name" value="NUCLEOSIDE-DIPHOSPHATE-SUGAR EPIMERASE"/>
    <property type="match status" value="1"/>
</dbReference>
<dbReference type="SUPFAM" id="SSF52096">
    <property type="entry name" value="ClpP/crotonase"/>
    <property type="match status" value="1"/>
</dbReference>
<dbReference type="EC" id="4.1.3.36" evidence="1"/>
<dbReference type="PANTHER" id="PTHR43113:SF1">
    <property type="entry name" value="1,4-DIHYDROXY-2-NAPHTHOYL-COA SYNTHASE, PEROXISOMAL"/>
    <property type="match status" value="1"/>
</dbReference>
<organism evidence="1 2">
    <name type="scientific">Pseudacidovorax intermedius</name>
    <dbReference type="NCBI Taxonomy" id="433924"/>
    <lineage>
        <taxon>Bacteria</taxon>
        <taxon>Pseudomonadati</taxon>
        <taxon>Pseudomonadota</taxon>
        <taxon>Betaproteobacteria</taxon>
        <taxon>Burkholderiales</taxon>
        <taxon>Comamonadaceae</taxon>
        <taxon>Pseudacidovorax</taxon>
    </lineage>
</organism>
<evidence type="ECO:0000313" key="2">
    <source>
        <dbReference type="Proteomes" id="UP000072741"/>
    </source>
</evidence>
<gene>
    <name evidence="1" type="ORF">NS331_24985</name>
</gene>
<keyword evidence="1" id="KW-0456">Lyase</keyword>